<gene>
    <name evidence="1" type="ORF">AKN88_08880</name>
</gene>
<sequence length="287" mass="33756">MQQPSIILLIPYFGQWPAWFEFFLQSCRFNPSIDWLFFTDCPVPSDAPENVRFISMSFTEYKQLVSERLGIPFNPDSPYKLCDLKPALGYVHQEHVEGYDFWGFSDIDLVYGDLRGYFTAERLSKYDLYSTHTRRVSGHFCLMRNTAKMRAAFKLMKNWQQRLADPTHHALDEGAFSRIFIRHKNFPKPLFNLLAKLNPWRRNSEFIEAYSTPNAGVPWIDGSFNFPTEWYWQAGKLTNDLTAEREYPYFHFFGWKSNWSQDSFNRCTKSTSAWLVNSNGFNSKLGV</sequence>
<dbReference type="Pfam" id="PF20330">
    <property type="entry name" value="DUF6625"/>
    <property type="match status" value="1"/>
</dbReference>
<proteinExistence type="predicted"/>
<dbReference type="RefSeq" id="WP_053101274.1">
    <property type="nucleotide sequence ID" value="NZ_CP012365.1"/>
</dbReference>
<dbReference type="InterPro" id="IPR046733">
    <property type="entry name" value="DUF6625"/>
</dbReference>
<dbReference type="EMBL" id="CP012365">
    <property type="protein sequence ID" value="AKX60030.1"/>
    <property type="molecule type" value="Genomic_DNA"/>
</dbReference>
<reference evidence="1 2" key="1">
    <citation type="journal article" date="2015" name="Genome Announc.">
        <title>Genome Sequences of Oblitimonas alkaliphila gen. nov. sp. nov. (Proposed), a Novel Bacterium of the Pseudomonadaceae Family.</title>
        <authorList>
            <person name="Lauer A.C."/>
            <person name="Nicholson A.C."/>
            <person name="Humrighouse B.W."/>
            <person name="Emery B."/>
            <person name="Drobish A."/>
            <person name="Juieng P."/>
            <person name="Loparev V."/>
            <person name="McQuiston J.R."/>
        </authorList>
    </citation>
    <scope>NUCLEOTIDE SEQUENCE [LARGE SCALE GENOMIC DNA]</scope>
    <source>
        <strain evidence="1 2">E5571</strain>
    </source>
</reference>
<keyword evidence="2" id="KW-1185">Reference proteome</keyword>
<dbReference type="PATRIC" id="fig|1698449.3.peg.1785"/>
<name>A0A0K1XF59_9GAMM</name>
<organism evidence="1 2">
    <name type="scientific">Thiopseudomonas alkaliphila</name>
    <dbReference type="NCBI Taxonomy" id="1697053"/>
    <lineage>
        <taxon>Bacteria</taxon>
        <taxon>Pseudomonadati</taxon>
        <taxon>Pseudomonadota</taxon>
        <taxon>Gammaproteobacteria</taxon>
        <taxon>Pseudomonadales</taxon>
        <taxon>Pseudomonadaceae</taxon>
        <taxon>Thiopseudomonas</taxon>
    </lineage>
</organism>
<accession>A0A0K1XF59</accession>
<protein>
    <submittedName>
        <fullName evidence="1">Uncharacterized protein</fullName>
    </submittedName>
</protein>
<evidence type="ECO:0000313" key="1">
    <source>
        <dbReference type="EMBL" id="AKX60030.1"/>
    </source>
</evidence>
<dbReference type="AlphaFoldDB" id="A0A0K1XF59"/>
<dbReference type="STRING" id="1697053.AKN87_11350"/>
<evidence type="ECO:0000313" key="2">
    <source>
        <dbReference type="Proteomes" id="UP000063953"/>
    </source>
</evidence>
<dbReference type="Proteomes" id="UP000063953">
    <property type="component" value="Chromosome"/>
</dbReference>